<dbReference type="GO" id="GO:0030295">
    <property type="term" value="F:protein kinase activator activity"/>
    <property type="evidence" value="ECO:0007669"/>
    <property type="project" value="TreeGrafter"/>
</dbReference>
<dbReference type="InterPro" id="IPR051541">
    <property type="entry name" value="PTS_SugarTrans_NitroReg"/>
</dbReference>
<dbReference type="RefSeq" id="WP_101287530.1">
    <property type="nucleotide sequence ID" value="NZ_FOUQ01000001.1"/>
</dbReference>
<dbReference type="Pfam" id="PF00359">
    <property type="entry name" value="PTS_EIIA_2"/>
    <property type="match status" value="1"/>
</dbReference>
<dbReference type="InterPro" id="IPR016152">
    <property type="entry name" value="PTrfase/Anion_transptr"/>
</dbReference>
<dbReference type="PROSITE" id="PS00372">
    <property type="entry name" value="PTS_EIIA_TYPE_2_HIS"/>
    <property type="match status" value="1"/>
</dbReference>
<feature type="domain" description="PTS EIIA type-2" evidence="1">
    <location>
        <begin position="5"/>
        <end position="148"/>
    </location>
</feature>
<dbReference type="PROSITE" id="PS51094">
    <property type="entry name" value="PTS_EIIA_TYPE_2"/>
    <property type="match status" value="1"/>
</dbReference>
<organism evidence="2 3">
    <name type="scientific">Pleomorphomonas diazotrophica</name>
    <dbReference type="NCBI Taxonomy" id="1166257"/>
    <lineage>
        <taxon>Bacteria</taxon>
        <taxon>Pseudomonadati</taxon>
        <taxon>Pseudomonadota</taxon>
        <taxon>Alphaproteobacteria</taxon>
        <taxon>Hyphomicrobiales</taxon>
        <taxon>Pleomorphomonadaceae</taxon>
        <taxon>Pleomorphomonas</taxon>
    </lineage>
</organism>
<evidence type="ECO:0000313" key="2">
    <source>
        <dbReference type="EMBL" id="PKR90437.1"/>
    </source>
</evidence>
<dbReference type="SUPFAM" id="SSF55804">
    <property type="entry name" value="Phoshotransferase/anion transport protein"/>
    <property type="match status" value="1"/>
</dbReference>
<dbReference type="PANTHER" id="PTHR47738:SF1">
    <property type="entry name" value="NITROGEN REGULATORY PROTEIN"/>
    <property type="match status" value="1"/>
</dbReference>
<dbReference type="Proteomes" id="UP000233491">
    <property type="component" value="Unassembled WGS sequence"/>
</dbReference>
<accession>A0A1I4QT82</accession>
<name>A0A1I4QT82_9HYPH</name>
<dbReference type="AlphaFoldDB" id="A0A1I4QT82"/>
<dbReference type="CDD" id="cd00211">
    <property type="entry name" value="PTS_IIA_fru"/>
    <property type="match status" value="1"/>
</dbReference>
<sequence length="150" mass="15906">MELAEMIEPQDVLINHRAASKADLMRDLANLASPRTGIDANTILSLLISRERLGSTGIGSGVAIPHANVPELAASFTLLLRLKQPIDFEAIDEAPVDIIFLTLSPLHKGAAHLSLLASIARNARSAVWLDEVRRAPSPAALHALLAGNAA</sequence>
<evidence type="ECO:0000313" key="3">
    <source>
        <dbReference type="Proteomes" id="UP000233491"/>
    </source>
</evidence>
<dbReference type="PANTHER" id="PTHR47738">
    <property type="entry name" value="PTS SYSTEM FRUCTOSE-LIKE EIIA COMPONENT-RELATED"/>
    <property type="match status" value="1"/>
</dbReference>
<proteinExistence type="predicted"/>
<evidence type="ECO:0000259" key="1">
    <source>
        <dbReference type="PROSITE" id="PS51094"/>
    </source>
</evidence>
<reference evidence="2 3" key="1">
    <citation type="submission" date="2017-12" db="EMBL/GenBank/DDBJ databases">
        <title>Anaerobic carbon monoxide metabolism by Pleomorphomonas carboxyditropha sp. nov., a new mesophilic hydrogenogenic carboxidotroph.</title>
        <authorList>
            <person name="Esquivel-Elizondo S."/>
            <person name="Krajmalnik-Brown R."/>
        </authorList>
    </citation>
    <scope>NUCLEOTIDE SEQUENCE [LARGE SCALE GENOMIC DNA]</scope>
    <source>
        <strain evidence="2 3">R5-392</strain>
    </source>
</reference>
<dbReference type="InterPro" id="IPR002178">
    <property type="entry name" value="PTS_EIIA_type-2_dom"/>
</dbReference>
<dbReference type="OrthoDB" id="95460at2"/>
<dbReference type="EMBL" id="PJNW01000002">
    <property type="protein sequence ID" value="PKR90437.1"/>
    <property type="molecule type" value="Genomic_DNA"/>
</dbReference>
<comment type="caution">
    <text evidence="2">The sequence shown here is derived from an EMBL/GenBank/DDBJ whole genome shotgun (WGS) entry which is preliminary data.</text>
</comment>
<keyword evidence="3" id="KW-1185">Reference proteome</keyword>
<gene>
    <name evidence="2" type="ORF">CXZ10_03425</name>
</gene>
<dbReference type="Gene3D" id="3.40.930.10">
    <property type="entry name" value="Mannitol-specific EII, Chain A"/>
    <property type="match status" value="1"/>
</dbReference>
<protein>
    <recommendedName>
        <fullName evidence="1">PTS EIIA type-2 domain-containing protein</fullName>
    </recommendedName>
</protein>